<dbReference type="Pfam" id="PF00440">
    <property type="entry name" value="TetR_N"/>
    <property type="match status" value="1"/>
</dbReference>
<dbReference type="InterPro" id="IPR009057">
    <property type="entry name" value="Homeodomain-like_sf"/>
</dbReference>
<evidence type="ECO:0000256" key="1">
    <source>
        <dbReference type="ARBA" id="ARBA00023015"/>
    </source>
</evidence>
<proteinExistence type="predicted"/>
<dbReference type="EMBL" id="JAFIDA010000001">
    <property type="protein sequence ID" value="MBP1327522.1"/>
    <property type="molecule type" value="Genomic_DNA"/>
</dbReference>
<evidence type="ECO:0000313" key="6">
    <source>
        <dbReference type="EMBL" id="MBP1327522.1"/>
    </source>
</evidence>
<dbReference type="GO" id="GO:0003700">
    <property type="term" value="F:DNA-binding transcription factor activity"/>
    <property type="evidence" value="ECO:0007669"/>
    <property type="project" value="TreeGrafter"/>
</dbReference>
<dbReference type="Proteomes" id="UP000675163">
    <property type="component" value="Unassembled WGS sequence"/>
</dbReference>
<feature type="DNA-binding region" description="H-T-H motif" evidence="4">
    <location>
        <begin position="24"/>
        <end position="43"/>
    </location>
</feature>
<keyword evidence="7" id="KW-1185">Reference proteome</keyword>
<accession>A0A940PV24</accession>
<evidence type="ECO:0000259" key="5">
    <source>
        <dbReference type="PROSITE" id="PS50977"/>
    </source>
</evidence>
<comment type="caution">
    <text evidence="6">The sequence shown here is derived from an EMBL/GenBank/DDBJ whole genome shotgun (WGS) entry which is preliminary data.</text>
</comment>
<dbReference type="AlphaFoldDB" id="A0A940PV24"/>
<sequence length="202" mass="21858">MRDSHELLAAAASEMAEHGYSAASLSAIAARLGLTKGALVRQFPTKEHFARGIITALRLSITGEQERATAAYPRSGARALIRFLIVIRERAKERPEVRAGIVLFSDRSAPSSEIAELGESWRGALQAMLEAAQRDGEIDPEVSPREIAEFLLMLNMGEGIVTTRWQAPESAGVSLGALRRSLRNIGIADVDALIEEVQAGLR</sequence>
<evidence type="ECO:0000256" key="4">
    <source>
        <dbReference type="PROSITE-ProRule" id="PRU00335"/>
    </source>
</evidence>
<dbReference type="GO" id="GO:0000976">
    <property type="term" value="F:transcription cis-regulatory region binding"/>
    <property type="evidence" value="ECO:0007669"/>
    <property type="project" value="TreeGrafter"/>
</dbReference>
<keyword evidence="1" id="KW-0805">Transcription regulation</keyword>
<feature type="domain" description="HTH tetR-type" evidence="5">
    <location>
        <begin position="1"/>
        <end position="61"/>
    </location>
</feature>
<protein>
    <submittedName>
        <fullName evidence="6">AcrR family transcriptional regulator</fullName>
    </submittedName>
</protein>
<reference evidence="6" key="1">
    <citation type="submission" date="2021-02" db="EMBL/GenBank/DDBJ databases">
        <title>Sequencing the genomes of 1000 actinobacteria strains.</title>
        <authorList>
            <person name="Klenk H.-P."/>
        </authorList>
    </citation>
    <scope>NUCLEOTIDE SEQUENCE</scope>
    <source>
        <strain evidence="6">DSM 22850</strain>
    </source>
</reference>
<evidence type="ECO:0000256" key="3">
    <source>
        <dbReference type="ARBA" id="ARBA00023163"/>
    </source>
</evidence>
<name>A0A940PV24_9MICO</name>
<dbReference type="InterPro" id="IPR050109">
    <property type="entry name" value="HTH-type_TetR-like_transc_reg"/>
</dbReference>
<dbReference type="PANTHER" id="PTHR30055">
    <property type="entry name" value="HTH-TYPE TRANSCRIPTIONAL REGULATOR RUTR"/>
    <property type="match status" value="1"/>
</dbReference>
<dbReference type="Gene3D" id="1.10.357.10">
    <property type="entry name" value="Tetracycline Repressor, domain 2"/>
    <property type="match status" value="1"/>
</dbReference>
<keyword evidence="2 4" id="KW-0238">DNA-binding</keyword>
<evidence type="ECO:0000313" key="7">
    <source>
        <dbReference type="Proteomes" id="UP000675163"/>
    </source>
</evidence>
<organism evidence="6 7">
    <name type="scientific">Leucobacter exalbidus</name>
    <dbReference type="NCBI Taxonomy" id="662960"/>
    <lineage>
        <taxon>Bacteria</taxon>
        <taxon>Bacillati</taxon>
        <taxon>Actinomycetota</taxon>
        <taxon>Actinomycetes</taxon>
        <taxon>Micrococcales</taxon>
        <taxon>Microbacteriaceae</taxon>
        <taxon>Leucobacter</taxon>
    </lineage>
</organism>
<dbReference type="PROSITE" id="PS50977">
    <property type="entry name" value="HTH_TETR_2"/>
    <property type="match status" value="1"/>
</dbReference>
<dbReference type="PANTHER" id="PTHR30055:SF234">
    <property type="entry name" value="HTH-TYPE TRANSCRIPTIONAL REGULATOR BETI"/>
    <property type="match status" value="1"/>
</dbReference>
<dbReference type="PRINTS" id="PR00455">
    <property type="entry name" value="HTHTETR"/>
</dbReference>
<dbReference type="SUPFAM" id="SSF48498">
    <property type="entry name" value="Tetracyclin repressor-like, C-terminal domain"/>
    <property type="match status" value="1"/>
</dbReference>
<dbReference type="InterPro" id="IPR036271">
    <property type="entry name" value="Tet_transcr_reg_TetR-rel_C_sf"/>
</dbReference>
<keyword evidence="3" id="KW-0804">Transcription</keyword>
<evidence type="ECO:0000256" key="2">
    <source>
        <dbReference type="ARBA" id="ARBA00023125"/>
    </source>
</evidence>
<dbReference type="SUPFAM" id="SSF46689">
    <property type="entry name" value="Homeodomain-like"/>
    <property type="match status" value="1"/>
</dbReference>
<dbReference type="InterPro" id="IPR001647">
    <property type="entry name" value="HTH_TetR"/>
</dbReference>
<dbReference type="RefSeq" id="WP_209706412.1">
    <property type="nucleotide sequence ID" value="NZ_JAFIDA010000001.1"/>
</dbReference>
<gene>
    <name evidence="6" type="ORF">JOF28_002754</name>
</gene>